<dbReference type="RefSeq" id="WP_013496189.1">
    <property type="nucleotide sequence ID" value="NC_014831.1"/>
</dbReference>
<dbReference type="InterPro" id="IPR032465">
    <property type="entry name" value="ACMSD"/>
</dbReference>
<dbReference type="AlphaFoldDB" id="E6SI08"/>
<dbReference type="HOGENOM" id="CLU_039329_1_2_9"/>
<dbReference type="Proteomes" id="UP000008915">
    <property type="component" value="Chromosome"/>
</dbReference>
<keyword evidence="4" id="KW-1185">Reference proteome</keyword>
<keyword evidence="1" id="KW-0456">Lyase</keyword>
<organism evidence="3 4">
    <name type="scientific">Thermaerobacter marianensis (strain ATCC 700841 / DSM 12885 / JCM 10246 / 7p75a)</name>
    <dbReference type="NCBI Taxonomy" id="644966"/>
    <lineage>
        <taxon>Bacteria</taxon>
        <taxon>Bacillati</taxon>
        <taxon>Bacillota</taxon>
        <taxon>Clostridia</taxon>
        <taxon>Eubacteriales</taxon>
        <taxon>Clostridiales Family XVII. Incertae Sedis</taxon>
        <taxon>Thermaerobacter</taxon>
    </lineage>
</organism>
<dbReference type="InterPro" id="IPR006680">
    <property type="entry name" value="Amidohydro-rel"/>
</dbReference>
<dbReference type="EMBL" id="CP002344">
    <property type="protein sequence ID" value="ADU51888.1"/>
    <property type="molecule type" value="Genomic_DNA"/>
</dbReference>
<accession>E6SI08</accession>
<dbReference type="Gene3D" id="3.20.20.140">
    <property type="entry name" value="Metal-dependent hydrolases"/>
    <property type="match status" value="1"/>
</dbReference>
<reference evidence="3 4" key="1">
    <citation type="journal article" date="2010" name="Stand. Genomic Sci.">
        <title>Complete genome sequence of Thermaerobacter marianensis type strain (7p75a).</title>
        <authorList>
            <person name="Han C."/>
            <person name="Gu W."/>
            <person name="Zhang X."/>
            <person name="Lapidus A."/>
            <person name="Nolan M."/>
            <person name="Copeland A."/>
            <person name="Lucas S."/>
            <person name="Del Rio T.G."/>
            <person name="Tice H."/>
            <person name="Cheng J.F."/>
            <person name="Tapia R."/>
            <person name="Goodwin L."/>
            <person name="Pitluck S."/>
            <person name="Pagani I."/>
            <person name="Ivanova N."/>
            <person name="Mavromatis K."/>
            <person name="Mikhailova N."/>
            <person name="Pati A."/>
            <person name="Chen A."/>
            <person name="Palaniappan K."/>
            <person name="Land M."/>
            <person name="Hauser L."/>
            <person name="Chang Y.J."/>
            <person name="Jeffries C.D."/>
            <person name="Schneider S."/>
            <person name="Rohde M."/>
            <person name="Goker M."/>
            <person name="Pukall R."/>
            <person name="Woyke T."/>
            <person name="Bristow J."/>
            <person name="Eisen J.A."/>
            <person name="Markowitz V."/>
            <person name="Hugenholtz P."/>
            <person name="Kyrpides N.C."/>
            <person name="Klenk H.P."/>
            <person name="Detter J.C."/>
        </authorList>
    </citation>
    <scope>NUCLEOTIDE SEQUENCE [LARGE SCALE GENOMIC DNA]</scope>
    <source>
        <strain evidence="4">ATCC 700841 / DSM 12885 / JCM 10246 / 7p75a</strain>
    </source>
</reference>
<dbReference type="GO" id="GO:0016831">
    <property type="term" value="F:carboxy-lyase activity"/>
    <property type="evidence" value="ECO:0007669"/>
    <property type="project" value="InterPro"/>
</dbReference>
<dbReference type="InterPro" id="IPR032466">
    <property type="entry name" value="Metal_Hydrolase"/>
</dbReference>
<name>E6SI08_THEM7</name>
<evidence type="ECO:0000313" key="3">
    <source>
        <dbReference type="EMBL" id="ADU51888.1"/>
    </source>
</evidence>
<dbReference type="KEGG" id="tmr:Tmar_1786"/>
<proteinExistence type="predicted"/>
<reference evidence="4" key="2">
    <citation type="journal article" date="2010" name="Stand. Genomic Sci.">
        <title>Complete genome sequence of Thermaerobacter marianensis type strain (7p75aT).</title>
        <authorList>
            <person name="Han C."/>
            <person name="Gu W."/>
            <person name="Zhang X."/>
            <person name="Lapidus A."/>
            <person name="Nolan M."/>
            <person name="Copeland A."/>
            <person name="Lucas S."/>
            <person name="Glavina Del Rio T."/>
            <person name="Tice H."/>
            <person name="Cheng J."/>
            <person name="Tapia R."/>
            <person name="Goodwin L."/>
            <person name="Pitluck S."/>
            <person name="Pagani I."/>
            <person name="Ivanova N."/>
            <person name="Mavromatis K."/>
            <person name="Mikhailova N."/>
            <person name="Pati A."/>
            <person name="Chen A."/>
            <person name="Palaniappan K."/>
            <person name="Land M."/>
            <person name="Hauser L."/>
            <person name="Chang Y."/>
            <person name="Jeffries C."/>
            <person name="Schneider S."/>
            <person name="Rohde M."/>
            <person name="Goker M."/>
            <person name="Pukall R."/>
            <person name="Woyke T."/>
            <person name="Bristow J."/>
            <person name="Eisen J."/>
            <person name="Markowitz V."/>
            <person name="Hugenholtz P."/>
            <person name="Kyrpides N."/>
            <person name="Klenk H."/>
            <person name="Detter J."/>
        </authorList>
    </citation>
    <scope>NUCLEOTIDE SEQUENCE [LARGE SCALE GENOMIC DNA]</scope>
    <source>
        <strain evidence="4">ATCC 700841 / DSM 12885 / JCM 10246 / 7p75a</strain>
    </source>
</reference>
<evidence type="ECO:0000313" key="4">
    <source>
        <dbReference type="Proteomes" id="UP000008915"/>
    </source>
</evidence>
<dbReference type="PANTHER" id="PTHR21240">
    <property type="entry name" value="2-AMINO-3-CARBOXYLMUCONATE-6-SEMIALDEHYDE DECARBOXYLASE"/>
    <property type="match status" value="1"/>
</dbReference>
<sequence>MFPLHDLHAHFIPPVVLTWLREHAAEVDARWERAGPAGAEFLTVGGRWTFELKPAFTDPGRFLEDQQSAGVSHILVSPVPQLFLYEAPAALTAELATLYNNALAAWARQNPARLSALATVPLNDPEAAAAELRRAVGLGLRGAIVGPGCGERLLTDDAFRPFWEEADRLEAIVFLHPLLSRDPRLRRPRMPNLIGVPWETTVAAADILLGGLLDRYPRVRVLLAHGGGFLPYQIGRLDSGYERWPAVAAALAAPPQEYLRRFWFDSVLWNPKALRFLVALVGEDRVVPGSDYPFDLSAWPPVAVGERGAEALLAPSRS</sequence>
<dbReference type="eggNOG" id="COG2159">
    <property type="taxonomic scope" value="Bacteria"/>
</dbReference>
<dbReference type="GO" id="GO:0019748">
    <property type="term" value="P:secondary metabolic process"/>
    <property type="evidence" value="ECO:0007669"/>
    <property type="project" value="TreeGrafter"/>
</dbReference>
<feature type="domain" description="Amidohydrolase-related" evidence="2">
    <location>
        <begin position="6"/>
        <end position="315"/>
    </location>
</feature>
<dbReference type="Pfam" id="PF04909">
    <property type="entry name" value="Amidohydro_2"/>
    <property type="match status" value="1"/>
</dbReference>
<dbReference type="GO" id="GO:0005829">
    <property type="term" value="C:cytosol"/>
    <property type="evidence" value="ECO:0007669"/>
    <property type="project" value="TreeGrafter"/>
</dbReference>
<dbReference type="SUPFAM" id="SSF51556">
    <property type="entry name" value="Metallo-dependent hydrolases"/>
    <property type="match status" value="1"/>
</dbReference>
<dbReference type="STRING" id="644966.Tmar_1786"/>
<evidence type="ECO:0000256" key="1">
    <source>
        <dbReference type="ARBA" id="ARBA00023239"/>
    </source>
</evidence>
<gene>
    <name evidence="3" type="ordered locus">Tmar_1786</name>
</gene>
<dbReference type="GO" id="GO:0016787">
    <property type="term" value="F:hydrolase activity"/>
    <property type="evidence" value="ECO:0007669"/>
    <property type="project" value="InterPro"/>
</dbReference>
<evidence type="ECO:0000259" key="2">
    <source>
        <dbReference type="Pfam" id="PF04909"/>
    </source>
</evidence>
<dbReference type="PANTHER" id="PTHR21240:SF28">
    <property type="entry name" value="ISO-OROTATE DECARBOXYLASE (EUROFUNG)"/>
    <property type="match status" value="1"/>
</dbReference>
<protein>
    <submittedName>
        <fullName evidence="3">Amidohydrolase 2</fullName>
    </submittedName>
</protein>